<dbReference type="GO" id="GO:0043137">
    <property type="term" value="P:DNA replication, removal of RNA primer"/>
    <property type="evidence" value="ECO:0007669"/>
    <property type="project" value="TreeGrafter"/>
</dbReference>
<evidence type="ECO:0000313" key="10">
    <source>
        <dbReference type="Proteomes" id="UP001056384"/>
    </source>
</evidence>
<accession>A0A9Q9AWD6</accession>
<dbReference type="GO" id="GO:0004523">
    <property type="term" value="F:RNA-DNA hybrid ribonuclease activity"/>
    <property type="evidence" value="ECO:0007669"/>
    <property type="project" value="UniProtKB-EC"/>
</dbReference>
<comment type="catalytic activity">
    <reaction evidence="1">
        <text>Endonucleolytic cleavage to 5'-phosphomonoester.</text>
        <dbReference type="EC" id="3.1.26.4"/>
    </reaction>
</comment>
<name>A0A9Q9AWD6_9PEZI</name>
<keyword evidence="7" id="KW-0378">Hydrolase</keyword>
<dbReference type="AlphaFoldDB" id="A0A9Q9AWD6"/>
<proteinExistence type="inferred from homology"/>
<dbReference type="InterPro" id="IPR002156">
    <property type="entry name" value="RNaseH_domain"/>
</dbReference>
<dbReference type="GO" id="GO:0046872">
    <property type="term" value="F:metal ion binding"/>
    <property type="evidence" value="ECO:0007669"/>
    <property type="project" value="UniProtKB-KW"/>
</dbReference>
<keyword evidence="5" id="KW-0479">Metal-binding</keyword>
<keyword evidence="10" id="KW-1185">Reference proteome</keyword>
<dbReference type="Pfam" id="PF00075">
    <property type="entry name" value="RNase_H"/>
    <property type="match status" value="1"/>
</dbReference>
<protein>
    <recommendedName>
        <fullName evidence="3">ribonuclease H</fullName>
        <ecNumber evidence="3">3.1.26.4</ecNumber>
    </recommendedName>
</protein>
<evidence type="ECO:0000256" key="5">
    <source>
        <dbReference type="ARBA" id="ARBA00022723"/>
    </source>
</evidence>
<evidence type="ECO:0000313" key="9">
    <source>
        <dbReference type="EMBL" id="USW56360.1"/>
    </source>
</evidence>
<dbReference type="InterPro" id="IPR036397">
    <property type="entry name" value="RNaseH_sf"/>
</dbReference>
<dbReference type="PANTHER" id="PTHR10642">
    <property type="entry name" value="RIBONUCLEASE H1"/>
    <property type="match status" value="1"/>
</dbReference>
<feature type="domain" description="RNase H type-1" evidence="8">
    <location>
        <begin position="82"/>
        <end position="240"/>
    </location>
</feature>
<evidence type="ECO:0000256" key="4">
    <source>
        <dbReference type="ARBA" id="ARBA00022722"/>
    </source>
</evidence>
<dbReference type="InterPro" id="IPR012337">
    <property type="entry name" value="RNaseH-like_sf"/>
</dbReference>
<keyword evidence="4" id="KW-0540">Nuclease</keyword>
<dbReference type="Gene3D" id="3.30.420.10">
    <property type="entry name" value="Ribonuclease H-like superfamily/Ribonuclease H"/>
    <property type="match status" value="1"/>
</dbReference>
<evidence type="ECO:0000256" key="6">
    <source>
        <dbReference type="ARBA" id="ARBA00022759"/>
    </source>
</evidence>
<evidence type="ECO:0000256" key="3">
    <source>
        <dbReference type="ARBA" id="ARBA00012180"/>
    </source>
</evidence>
<organism evidence="9 10">
    <name type="scientific">Septoria linicola</name>
    <dbReference type="NCBI Taxonomy" id="215465"/>
    <lineage>
        <taxon>Eukaryota</taxon>
        <taxon>Fungi</taxon>
        <taxon>Dikarya</taxon>
        <taxon>Ascomycota</taxon>
        <taxon>Pezizomycotina</taxon>
        <taxon>Dothideomycetes</taxon>
        <taxon>Dothideomycetidae</taxon>
        <taxon>Mycosphaerellales</taxon>
        <taxon>Mycosphaerellaceae</taxon>
        <taxon>Septoria</taxon>
    </lineage>
</organism>
<evidence type="ECO:0000256" key="7">
    <source>
        <dbReference type="ARBA" id="ARBA00022801"/>
    </source>
</evidence>
<dbReference type="InterPro" id="IPR050092">
    <property type="entry name" value="RNase_H"/>
</dbReference>
<evidence type="ECO:0000256" key="1">
    <source>
        <dbReference type="ARBA" id="ARBA00000077"/>
    </source>
</evidence>
<dbReference type="EC" id="3.1.26.4" evidence="3"/>
<reference evidence="9" key="1">
    <citation type="submission" date="2022-06" db="EMBL/GenBank/DDBJ databases">
        <title>Complete genome sequences of two strains of the flax pathogen Septoria linicola.</title>
        <authorList>
            <person name="Lapalu N."/>
            <person name="Simon A."/>
            <person name="Demenou B."/>
            <person name="Paumier D."/>
            <person name="Guillot M.-P."/>
            <person name="Gout L."/>
            <person name="Valade R."/>
        </authorList>
    </citation>
    <scope>NUCLEOTIDE SEQUENCE</scope>
    <source>
        <strain evidence="9">SE15195</strain>
    </source>
</reference>
<gene>
    <name evidence="9" type="ORF">Slin15195_G096790</name>
</gene>
<evidence type="ECO:0000256" key="2">
    <source>
        <dbReference type="ARBA" id="ARBA00005300"/>
    </source>
</evidence>
<dbReference type="OrthoDB" id="3647976at2759"/>
<dbReference type="EMBL" id="CP099425">
    <property type="protein sequence ID" value="USW56360.1"/>
    <property type="molecule type" value="Genomic_DNA"/>
</dbReference>
<evidence type="ECO:0000259" key="8">
    <source>
        <dbReference type="PROSITE" id="PS50879"/>
    </source>
</evidence>
<dbReference type="CDD" id="cd13934">
    <property type="entry name" value="RNase_H_Dikarya_like"/>
    <property type="match status" value="1"/>
</dbReference>
<dbReference type="PROSITE" id="PS50879">
    <property type="entry name" value="RNASE_H_1"/>
    <property type="match status" value="1"/>
</dbReference>
<dbReference type="SUPFAM" id="SSF53098">
    <property type="entry name" value="Ribonuclease H-like"/>
    <property type="match status" value="1"/>
</dbReference>
<keyword evidence="6" id="KW-0255">Endonuclease</keyword>
<dbReference type="Proteomes" id="UP001056384">
    <property type="component" value="Chromosome 8"/>
</dbReference>
<sequence>MRSDLQPIPTALVDHHINRAHSSHHDSSDAKVPRAFIQTEWGYATDLPHHNITQDKGGFVHLVCPLHGNDPPCRGCGNRVHHSDSFVIAVDGACPSNGKRNDLVFSSAGVYVGKGSVLNHGCTLVDRGATNQKAELQAAIRGLKMALTPQFQALQEEKMNILVIKTDSDYVYKGITSWIDKWKINGWKSAAKNVVANRDLWEELDSAVREVELRGTEVLFWWVPRKYNNEADFWANQGYTEVQADRLEAFLDQTCGADVDLKYQVAQAGLEKYGSARS</sequence>
<dbReference type="GO" id="GO:0003676">
    <property type="term" value="F:nucleic acid binding"/>
    <property type="evidence" value="ECO:0007669"/>
    <property type="project" value="InterPro"/>
</dbReference>
<comment type="similarity">
    <text evidence="2">Belongs to the RNase H family.</text>
</comment>
<dbReference type="PANTHER" id="PTHR10642:SF26">
    <property type="entry name" value="RIBONUCLEASE H1"/>
    <property type="match status" value="1"/>
</dbReference>